<feature type="domain" description="C2H2-type" evidence="15">
    <location>
        <begin position="452"/>
        <end position="479"/>
    </location>
</feature>
<evidence type="ECO:0000256" key="10">
    <source>
        <dbReference type="ARBA" id="ARBA00023242"/>
    </source>
</evidence>
<feature type="region of interest" description="Disordered" evidence="14">
    <location>
        <begin position="153"/>
        <end position="200"/>
    </location>
</feature>
<proteinExistence type="inferred from homology"/>
<feature type="domain" description="C2H2-type" evidence="15">
    <location>
        <begin position="571"/>
        <end position="598"/>
    </location>
</feature>
<feature type="domain" description="C2H2-type" evidence="15">
    <location>
        <begin position="711"/>
        <end position="738"/>
    </location>
</feature>
<keyword evidence="5 12" id="KW-0863">Zinc-finger</keyword>
<comment type="similarity">
    <text evidence="11">Belongs to the snail C2H2-type zinc-finger protein family.</text>
</comment>
<feature type="domain" description="C2H2-type" evidence="15">
    <location>
        <begin position="627"/>
        <end position="654"/>
    </location>
</feature>
<feature type="domain" description="C2H2-type" evidence="15">
    <location>
        <begin position="683"/>
        <end position="710"/>
    </location>
</feature>
<accession>A0A9P0DVS2</accession>
<reference evidence="17" key="1">
    <citation type="submission" date="2022-01" db="EMBL/GenBank/DDBJ databases">
        <authorList>
            <person name="King R."/>
        </authorList>
    </citation>
    <scope>NUCLEOTIDE SEQUENCE</scope>
</reference>
<evidence type="ECO:0000256" key="11">
    <source>
        <dbReference type="ARBA" id="ARBA00037948"/>
    </source>
</evidence>
<dbReference type="SUPFAM" id="SSF57716">
    <property type="entry name" value="Glucocorticoid receptor-like (DNA-binding domain)"/>
    <property type="match status" value="1"/>
</dbReference>
<feature type="binding site" evidence="13">
    <location>
        <position position="59"/>
    </location>
    <ligand>
        <name>Zn(2+)</name>
        <dbReference type="ChEBI" id="CHEBI:29105"/>
    </ligand>
</feature>
<feature type="binding site" evidence="13">
    <location>
        <position position="62"/>
    </location>
    <ligand>
        <name>Zn(2+)</name>
        <dbReference type="ChEBI" id="CHEBI:29105"/>
    </ligand>
</feature>
<feature type="domain" description="C2H2-type" evidence="15">
    <location>
        <begin position="423"/>
        <end position="451"/>
    </location>
</feature>
<feature type="compositionally biased region" description="Basic and acidic residues" evidence="14">
    <location>
        <begin position="733"/>
        <end position="746"/>
    </location>
</feature>
<evidence type="ECO:0000256" key="6">
    <source>
        <dbReference type="ARBA" id="ARBA00022833"/>
    </source>
</evidence>
<dbReference type="SUPFAM" id="SSF57667">
    <property type="entry name" value="beta-beta-alpha zinc fingers"/>
    <property type="match status" value="7"/>
</dbReference>
<dbReference type="SMART" id="SM00868">
    <property type="entry name" value="zf-AD"/>
    <property type="match status" value="1"/>
</dbReference>
<dbReference type="GO" id="GO:0000978">
    <property type="term" value="F:RNA polymerase II cis-regulatory region sequence-specific DNA binding"/>
    <property type="evidence" value="ECO:0007669"/>
    <property type="project" value="TreeGrafter"/>
</dbReference>
<keyword evidence="8" id="KW-0238">DNA-binding</keyword>
<dbReference type="PANTHER" id="PTHR24388:SF54">
    <property type="entry name" value="PROTEIN ESCARGOT"/>
    <property type="match status" value="1"/>
</dbReference>
<feature type="domain" description="C2H2-type" evidence="15">
    <location>
        <begin position="599"/>
        <end position="626"/>
    </location>
</feature>
<feature type="domain" description="C2H2-type" evidence="15">
    <location>
        <begin position="543"/>
        <end position="570"/>
    </location>
</feature>
<comment type="function">
    <text evidence="1">May be involved in transcriptional regulation.</text>
</comment>
<name>A0A9P0DVS2_PHACE</name>
<feature type="domain" description="C2H2-type" evidence="15">
    <location>
        <begin position="486"/>
        <end position="514"/>
    </location>
</feature>
<feature type="compositionally biased region" description="Acidic residues" evidence="14">
    <location>
        <begin position="179"/>
        <end position="196"/>
    </location>
</feature>
<keyword evidence="9" id="KW-0804">Transcription</keyword>
<feature type="domain" description="C2H2-type" evidence="15">
    <location>
        <begin position="287"/>
        <end position="309"/>
    </location>
</feature>
<feature type="binding site" evidence="13">
    <location>
        <position position="13"/>
    </location>
    <ligand>
        <name>Zn(2+)</name>
        <dbReference type="ChEBI" id="CHEBI:29105"/>
    </ligand>
</feature>
<keyword evidence="4" id="KW-0677">Repeat</keyword>
<feature type="domain" description="C2H2-type" evidence="15">
    <location>
        <begin position="655"/>
        <end position="682"/>
    </location>
</feature>
<dbReference type="GO" id="GO:0000981">
    <property type="term" value="F:DNA-binding transcription factor activity, RNA polymerase II-specific"/>
    <property type="evidence" value="ECO:0007669"/>
    <property type="project" value="TreeGrafter"/>
</dbReference>
<dbReference type="Gene3D" id="3.30.160.60">
    <property type="entry name" value="Classic Zinc Finger"/>
    <property type="match status" value="10"/>
</dbReference>
<dbReference type="PROSITE" id="PS50157">
    <property type="entry name" value="ZINC_FINGER_C2H2_2"/>
    <property type="match status" value="13"/>
</dbReference>
<dbReference type="InterPro" id="IPR013087">
    <property type="entry name" value="Znf_C2H2_type"/>
</dbReference>
<dbReference type="SMART" id="SM00355">
    <property type="entry name" value="ZnF_C2H2"/>
    <property type="match status" value="14"/>
</dbReference>
<sequence>MEAGKSLYYSNFCRLCSENNDHGIDIFSITEESIELSLVLNKYLPIKIQDDKKFPKRICPGCHIQLESMKLFMDLIIEGQVKLRNMFRNQQERHIKETRQKQQLEAALHNVNPNSSVESFTIQSDEDGDKFLIQILSDGPLFPPEHELALRAEGLERPKKKRGRPSKSQVTELDKTDVEEPSPQDIVLEENEFEEDDRPKKRKIKAPVKFEGIVQGDELENILKKEGVLDDEIITKNDIFCVKKHDEIIVGRAENGNGEDLGQPVFFHNYKSKSKIGYLKKKNKKKFECDICDKEFFNHGHYLLHKKTHNHLYVCDHCGFGKNDRNITNQHQAETGHHGITVTDYQDIDVSVVNTKTTEIIVENPPSAITCQNFVCGECNKSFSTKQNLEVHNRAVHNQSVVNTKTTEIIVEDPPSDVTSQKSVCGECNKSFSTKQNLEVHNRAVHNQVKPFECHKCDKTFAYASTLKFHSIIHDREDGGNAAKGFPCDTCGKVMAHPSSLAYHKESEHGAGNRFVCTRCDKTFKHRQLLLRHQLVHTERRPYTCKKCDATFKSQANLANHEVVHSGARKYVCKVCGQRYAHRTSLTLHQRWHDGEKPYNCEFCDKSFSQKGNLLEHRRIHTGEKPFCCDECGKSFTTSSQFQMHKKRHTGVKPWTCEFCHKRFLHADSYKAHVNRHLEYRPHRCTLCERSFVDPWSLKRHLRTHTGERPYRCERCDKRFADSSNKYKHMRQHEREDKARREKGVEAEGAVGGVVEKDAALEIRQLTDHQGNPISITTQDGKTVPVVTVGDDDESIQGLMPDGTLIPIEIATEPVKEVPKLCITEESSMKEPILMDDSTGIVQVNGAGLDPGIFVTDDSGQGVCLVYTMEENNEVDQQLAIDPLLIQSR</sequence>
<dbReference type="InterPro" id="IPR012934">
    <property type="entry name" value="Znf_AD"/>
</dbReference>
<evidence type="ECO:0000256" key="5">
    <source>
        <dbReference type="ARBA" id="ARBA00022771"/>
    </source>
</evidence>
<evidence type="ECO:0000256" key="8">
    <source>
        <dbReference type="ARBA" id="ARBA00023125"/>
    </source>
</evidence>
<keyword evidence="10" id="KW-0539">Nucleus</keyword>
<dbReference type="FunFam" id="3.30.160.60:FF:000325">
    <property type="entry name" value="ZFP90 zinc finger protein"/>
    <property type="match status" value="2"/>
</dbReference>
<keyword evidence="18" id="KW-1185">Reference proteome</keyword>
<dbReference type="Proteomes" id="UP001153737">
    <property type="component" value="Chromosome 9"/>
</dbReference>
<evidence type="ECO:0000256" key="13">
    <source>
        <dbReference type="PROSITE-ProRule" id="PRU01263"/>
    </source>
</evidence>
<comment type="subcellular location">
    <subcellularLocation>
        <location evidence="2">Nucleus</location>
    </subcellularLocation>
</comment>
<evidence type="ECO:0000256" key="2">
    <source>
        <dbReference type="ARBA" id="ARBA00004123"/>
    </source>
</evidence>
<dbReference type="PANTHER" id="PTHR24388">
    <property type="entry name" value="ZINC FINGER PROTEIN"/>
    <property type="match status" value="1"/>
</dbReference>
<dbReference type="GO" id="GO:0005634">
    <property type="term" value="C:nucleus"/>
    <property type="evidence" value="ECO:0007669"/>
    <property type="project" value="UniProtKB-SubCell"/>
</dbReference>
<protein>
    <submittedName>
        <fullName evidence="17">Uncharacterized protein</fullName>
    </submittedName>
</protein>
<evidence type="ECO:0000256" key="1">
    <source>
        <dbReference type="ARBA" id="ARBA00003767"/>
    </source>
</evidence>
<evidence type="ECO:0000259" key="16">
    <source>
        <dbReference type="PROSITE" id="PS51915"/>
    </source>
</evidence>
<reference evidence="17" key="2">
    <citation type="submission" date="2022-10" db="EMBL/GenBank/DDBJ databases">
        <authorList>
            <consortium name="ENA_rothamsted_submissions"/>
            <consortium name="culmorum"/>
            <person name="King R."/>
        </authorList>
    </citation>
    <scope>NUCLEOTIDE SEQUENCE</scope>
</reference>
<dbReference type="EMBL" id="OU896715">
    <property type="protein sequence ID" value="CAH1183730.1"/>
    <property type="molecule type" value="Genomic_DNA"/>
</dbReference>
<dbReference type="InterPro" id="IPR050527">
    <property type="entry name" value="Snail/Krueppel_Znf"/>
</dbReference>
<keyword evidence="3 13" id="KW-0479">Metal-binding</keyword>
<dbReference type="OrthoDB" id="16520at2759"/>
<evidence type="ECO:0000256" key="7">
    <source>
        <dbReference type="ARBA" id="ARBA00023015"/>
    </source>
</evidence>
<feature type="binding site" evidence="13">
    <location>
        <position position="16"/>
    </location>
    <ligand>
        <name>Zn(2+)</name>
        <dbReference type="ChEBI" id="CHEBI:29105"/>
    </ligand>
</feature>
<dbReference type="PROSITE" id="PS51915">
    <property type="entry name" value="ZAD"/>
    <property type="match status" value="1"/>
</dbReference>
<evidence type="ECO:0000313" key="17">
    <source>
        <dbReference type="EMBL" id="CAH1183730.1"/>
    </source>
</evidence>
<feature type="region of interest" description="Disordered" evidence="14">
    <location>
        <begin position="727"/>
        <end position="747"/>
    </location>
</feature>
<keyword evidence="7" id="KW-0805">Transcription regulation</keyword>
<evidence type="ECO:0000259" key="15">
    <source>
        <dbReference type="PROSITE" id="PS50157"/>
    </source>
</evidence>
<dbReference type="InterPro" id="IPR036236">
    <property type="entry name" value="Znf_C2H2_sf"/>
</dbReference>
<dbReference type="Gene3D" id="3.40.1800.20">
    <property type="match status" value="1"/>
</dbReference>
<evidence type="ECO:0000313" key="18">
    <source>
        <dbReference type="Proteomes" id="UP001153737"/>
    </source>
</evidence>
<dbReference type="FunFam" id="3.30.160.60:FF:002343">
    <property type="entry name" value="Zinc finger protein 33A"/>
    <property type="match status" value="1"/>
</dbReference>
<evidence type="ECO:0000256" key="3">
    <source>
        <dbReference type="ARBA" id="ARBA00022723"/>
    </source>
</evidence>
<keyword evidence="6 13" id="KW-0862">Zinc</keyword>
<feature type="domain" description="ZAD" evidence="16">
    <location>
        <begin position="11"/>
        <end position="86"/>
    </location>
</feature>
<dbReference type="FunFam" id="3.30.160.60:FF:000097">
    <property type="entry name" value="Zinc finger protein"/>
    <property type="match status" value="1"/>
</dbReference>
<dbReference type="FunFam" id="3.30.160.60:FF:000446">
    <property type="entry name" value="Zinc finger protein"/>
    <property type="match status" value="2"/>
</dbReference>
<organism evidence="17 18">
    <name type="scientific">Phaedon cochleariae</name>
    <name type="common">Mustard beetle</name>
    <dbReference type="NCBI Taxonomy" id="80249"/>
    <lineage>
        <taxon>Eukaryota</taxon>
        <taxon>Metazoa</taxon>
        <taxon>Ecdysozoa</taxon>
        <taxon>Arthropoda</taxon>
        <taxon>Hexapoda</taxon>
        <taxon>Insecta</taxon>
        <taxon>Pterygota</taxon>
        <taxon>Neoptera</taxon>
        <taxon>Endopterygota</taxon>
        <taxon>Coleoptera</taxon>
        <taxon>Polyphaga</taxon>
        <taxon>Cucujiformia</taxon>
        <taxon>Chrysomeloidea</taxon>
        <taxon>Chrysomelidae</taxon>
        <taxon>Chrysomelinae</taxon>
        <taxon>Chrysomelini</taxon>
        <taxon>Phaedon</taxon>
    </lineage>
</organism>
<feature type="domain" description="C2H2-type" evidence="15">
    <location>
        <begin position="374"/>
        <end position="397"/>
    </location>
</feature>
<dbReference type="GO" id="GO:0008270">
    <property type="term" value="F:zinc ion binding"/>
    <property type="evidence" value="ECO:0007669"/>
    <property type="project" value="UniProtKB-UniRule"/>
</dbReference>
<evidence type="ECO:0000256" key="4">
    <source>
        <dbReference type="ARBA" id="ARBA00022737"/>
    </source>
</evidence>
<evidence type="ECO:0000256" key="9">
    <source>
        <dbReference type="ARBA" id="ARBA00023163"/>
    </source>
</evidence>
<dbReference type="Pfam" id="PF07776">
    <property type="entry name" value="zf-AD"/>
    <property type="match status" value="1"/>
</dbReference>
<dbReference type="AlphaFoldDB" id="A0A9P0DVS2"/>
<evidence type="ECO:0000256" key="14">
    <source>
        <dbReference type="SAM" id="MobiDB-lite"/>
    </source>
</evidence>
<dbReference type="PROSITE" id="PS00028">
    <property type="entry name" value="ZINC_FINGER_C2H2_1"/>
    <property type="match status" value="12"/>
</dbReference>
<gene>
    <name evidence="17" type="ORF">PHAECO_LOCUS12821</name>
</gene>
<evidence type="ECO:0000256" key="12">
    <source>
        <dbReference type="PROSITE-ProRule" id="PRU00042"/>
    </source>
</evidence>
<dbReference type="FunFam" id="3.30.160.60:FF:000912">
    <property type="entry name" value="Zinc finger protein 660"/>
    <property type="match status" value="1"/>
</dbReference>
<dbReference type="Pfam" id="PF00096">
    <property type="entry name" value="zf-C2H2"/>
    <property type="match status" value="9"/>
</dbReference>
<feature type="domain" description="C2H2-type" evidence="15">
    <location>
        <begin position="515"/>
        <end position="542"/>
    </location>
</feature>